<dbReference type="EMBL" id="JAPWTK010000045">
    <property type="protein sequence ID" value="KAJ8954710.1"/>
    <property type="molecule type" value="Genomic_DNA"/>
</dbReference>
<organism evidence="3 7">
    <name type="scientific">Aromia moschata</name>
    <dbReference type="NCBI Taxonomy" id="1265417"/>
    <lineage>
        <taxon>Eukaryota</taxon>
        <taxon>Metazoa</taxon>
        <taxon>Ecdysozoa</taxon>
        <taxon>Arthropoda</taxon>
        <taxon>Hexapoda</taxon>
        <taxon>Insecta</taxon>
        <taxon>Pterygota</taxon>
        <taxon>Neoptera</taxon>
        <taxon>Endopterygota</taxon>
        <taxon>Coleoptera</taxon>
        <taxon>Polyphaga</taxon>
        <taxon>Cucujiformia</taxon>
        <taxon>Chrysomeloidea</taxon>
        <taxon>Cerambycidae</taxon>
        <taxon>Cerambycinae</taxon>
        <taxon>Callichromatini</taxon>
        <taxon>Aromia</taxon>
    </lineage>
</organism>
<dbReference type="PANTHER" id="PTHR36159:SF1">
    <property type="entry name" value="RETROVIRUS-RELATED POL POLYPROTEIN FROM TRANSPOSON 412-LIKE PROTEIN"/>
    <property type="match status" value="1"/>
</dbReference>
<name>A0AAV8Y329_9CUCU</name>
<accession>A0AAV8Y329</accession>
<dbReference type="PANTHER" id="PTHR36159">
    <property type="entry name" value="PROTEIN CBG23766"/>
    <property type="match status" value="1"/>
</dbReference>
<evidence type="ECO:0000313" key="6">
    <source>
        <dbReference type="EMBL" id="KAJ8958715.1"/>
    </source>
</evidence>
<dbReference type="EMBL" id="JAPWTK010000016">
    <property type="protein sequence ID" value="KAJ8958715.1"/>
    <property type="molecule type" value="Genomic_DNA"/>
</dbReference>
<evidence type="ECO:0000259" key="1">
    <source>
        <dbReference type="Pfam" id="PF21738"/>
    </source>
</evidence>
<gene>
    <name evidence="3" type="ORF">NQ318_001613</name>
    <name evidence="5" type="ORF">NQ318_011403</name>
    <name evidence="4" type="ORF">NQ318_012564</name>
    <name evidence="6" type="ORF">NQ318_016442</name>
    <name evidence="2" type="ORF">NQ318_023655</name>
</gene>
<evidence type="ECO:0000313" key="2">
    <source>
        <dbReference type="EMBL" id="KAJ8941689.1"/>
    </source>
</evidence>
<feature type="domain" description="Double jelly roll-like" evidence="1">
    <location>
        <begin position="76"/>
        <end position="391"/>
    </location>
</feature>
<reference evidence="3" key="1">
    <citation type="journal article" date="2023" name="Insect Mol. Biol.">
        <title>Genome sequencing provides insights into the evolution of gene families encoding plant cell wall-degrading enzymes in longhorned beetles.</title>
        <authorList>
            <person name="Shin N.R."/>
            <person name="Okamura Y."/>
            <person name="Kirsch R."/>
            <person name="Pauchet Y."/>
        </authorList>
    </citation>
    <scope>NUCLEOTIDE SEQUENCE</scope>
    <source>
        <strain evidence="3">AMC_N1</strain>
    </source>
</reference>
<comment type="caution">
    <text evidence="3">The sequence shown here is derived from an EMBL/GenBank/DDBJ whole genome shotgun (WGS) entry which is preliminary data.</text>
</comment>
<proteinExistence type="predicted"/>
<dbReference type="EMBL" id="JAPWTK010000079">
    <property type="protein sequence ID" value="KAJ8951714.1"/>
    <property type="molecule type" value="Genomic_DNA"/>
</dbReference>
<evidence type="ECO:0000313" key="5">
    <source>
        <dbReference type="EMBL" id="KAJ8954710.1"/>
    </source>
</evidence>
<keyword evidence="7" id="KW-1185">Reference proteome</keyword>
<evidence type="ECO:0000313" key="4">
    <source>
        <dbReference type="EMBL" id="KAJ8951714.1"/>
    </source>
</evidence>
<sequence>MDLVNVTEQPFSDDAVQDYQFHTYQPCVAGNFDYNDEIRIPIQDLDAHTAPCNSYLYIEGKLAKADGTVPTKLEFINNGIAFIFREIRYELNGIVVDSVRNVGLVSTLKNYLSYNENESVLLQNAGWFPKRAGNKVLVDANGNFNVCIPMKLLLGFFEDFRKLIVNMKQELILMRSSNDKDAIISLDESEEPKIDIQKLFWRVPHVTLSIQEQLRLTRLVNKGPELPIKFRSWELIEYPSLSATTRHTWPVKTTTKVETPRHVIVAFQKDRKGRITTDMSKFDDCKLRNIRVFLNSERYPYTDLYLDFANNKFAALYEMFANFQESYYTHKLNQPIFSPQEFRTNAPITHIDCSRQKETLQTGAIVMRIEFEMDEAATTNTTAYCLILHEKHFTYNPLTKIVKQK</sequence>
<evidence type="ECO:0000313" key="7">
    <source>
        <dbReference type="Proteomes" id="UP001162162"/>
    </source>
</evidence>
<dbReference type="EMBL" id="JAPWTK010000358">
    <property type="protein sequence ID" value="KAJ8941689.1"/>
    <property type="molecule type" value="Genomic_DNA"/>
</dbReference>
<protein>
    <recommendedName>
        <fullName evidence="1">Double jelly roll-like domain-containing protein</fullName>
    </recommendedName>
</protein>
<dbReference type="Proteomes" id="UP001162162">
    <property type="component" value="Unassembled WGS sequence"/>
</dbReference>
<dbReference type="Pfam" id="PF21738">
    <property type="entry name" value="DJR-like_dom"/>
    <property type="match status" value="1"/>
</dbReference>
<dbReference type="InterPro" id="IPR049512">
    <property type="entry name" value="DJR-like_dom"/>
</dbReference>
<evidence type="ECO:0000313" key="3">
    <source>
        <dbReference type="EMBL" id="KAJ8945148.1"/>
    </source>
</evidence>
<dbReference type="EMBL" id="JAPWTK010000227">
    <property type="protein sequence ID" value="KAJ8945148.1"/>
    <property type="molecule type" value="Genomic_DNA"/>
</dbReference>
<dbReference type="AlphaFoldDB" id="A0AAV8Y329"/>